<dbReference type="SUPFAM" id="SSF82199">
    <property type="entry name" value="SET domain"/>
    <property type="match status" value="1"/>
</dbReference>
<dbReference type="PROSITE" id="PS50280">
    <property type="entry name" value="SET"/>
    <property type="match status" value="1"/>
</dbReference>
<name>A0A1E7FSB5_9STRA</name>
<accession>A0A1E7FSB5</accession>
<proteinExistence type="predicted"/>
<evidence type="ECO:0000256" key="1">
    <source>
        <dbReference type="SAM" id="MobiDB-lite"/>
    </source>
</evidence>
<dbReference type="EMBL" id="KV784354">
    <property type="protein sequence ID" value="OEU21061.1"/>
    <property type="molecule type" value="Genomic_DNA"/>
</dbReference>
<dbReference type="Gene3D" id="2.170.270.10">
    <property type="entry name" value="SET domain"/>
    <property type="match status" value="1"/>
</dbReference>
<keyword evidence="4" id="KW-1185">Reference proteome</keyword>
<dbReference type="Pfam" id="PF00856">
    <property type="entry name" value="SET"/>
    <property type="match status" value="1"/>
</dbReference>
<gene>
    <name evidence="3" type="ORF">FRACYDRAFT_234687</name>
</gene>
<feature type="domain" description="SET" evidence="2">
    <location>
        <begin position="384"/>
        <end position="563"/>
    </location>
</feature>
<organism evidence="3 4">
    <name type="scientific">Fragilariopsis cylindrus CCMP1102</name>
    <dbReference type="NCBI Taxonomy" id="635003"/>
    <lineage>
        <taxon>Eukaryota</taxon>
        <taxon>Sar</taxon>
        <taxon>Stramenopiles</taxon>
        <taxon>Ochrophyta</taxon>
        <taxon>Bacillariophyta</taxon>
        <taxon>Bacillariophyceae</taxon>
        <taxon>Bacillariophycidae</taxon>
        <taxon>Bacillariales</taxon>
        <taxon>Bacillariaceae</taxon>
        <taxon>Fragilariopsis</taxon>
    </lineage>
</organism>
<feature type="compositionally biased region" description="Low complexity" evidence="1">
    <location>
        <begin position="350"/>
        <end position="359"/>
    </location>
</feature>
<sequence length="719" mass="81582">MTNTTLIMSRFVVSSSFIIATIFCLMTLLLSSSTSSSTTSASSFFALAVETEENNNNNGCPVGSSSAAGGACTNHIECGVYMAPSTVGDHSNLGIYTANPMKDGDIVPYPEIIIPLLWRTFGDHPEESFTDGELWDRYIWEQYVGGIEAFEDFGDRSSEKSAVFIPGVGCTVNSMLELGNVDSANGSKFDEVVNRSSPGAGAFTPYHSTPTIISSPDGFGGGVDAGQELFATYGDEWIPWIPGVAVTFNRNFAKADKLMEEFEDWIVDHEDNDSDTKSDTKSESSEISDELLDDMWKFMIDFPHFGNEKWEQLSVLPKEWNRERLKELKHVKKQQKLLLQQDNDEKKEQSSSPLPQPLSASTRYWADRGKVSTEFLKENGKCQDHIRPDISKIPHAGRGAFTTRDLPKETVVGYAPLVHVAIRGEQIFEVVYNGESKHGMERSEHRDEEEIDAEVEEDEENSENRFTKPDLVINYSFGHRNSTLHLTPYGAMVNYINHKSTNDGDGPNVRVQWPTKELVAYKPDWLSKDIKFLRDSIDKIGLSFDYVALRDIKEGEEVTMDYGDEWDNAWKEHVANWVPPEDSEGYVHSSNFEADYLRTPDELEEEPYPWNLHTLCTNYYSKDSTDSYTYESSLINKENVYALPCQVLERVKEGESYVYTVEVKLSDTETTIARGYPNNQYGVDLYDKAYSQMWHMQQAFRNKMYIPDDIFPENWMTKE</sequence>
<evidence type="ECO:0000313" key="4">
    <source>
        <dbReference type="Proteomes" id="UP000095751"/>
    </source>
</evidence>
<feature type="compositionally biased region" description="Basic and acidic residues" evidence="1">
    <location>
        <begin position="438"/>
        <end position="448"/>
    </location>
</feature>
<dbReference type="AlphaFoldDB" id="A0A1E7FSB5"/>
<dbReference type="InterPro" id="IPR046341">
    <property type="entry name" value="SET_dom_sf"/>
</dbReference>
<dbReference type="OrthoDB" id="3180714at2759"/>
<feature type="region of interest" description="Disordered" evidence="1">
    <location>
        <begin position="340"/>
        <end position="363"/>
    </location>
</feature>
<evidence type="ECO:0000259" key="2">
    <source>
        <dbReference type="PROSITE" id="PS50280"/>
    </source>
</evidence>
<dbReference type="InterPro" id="IPR001214">
    <property type="entry name" value="SET_dom"/>
</dbReference>
<evidence type="ECO:0000313" key="3">
    <source>
        <dbReference type="EMBL" id="OEU21061.1"/>
    </source>
</evidence>
<protein>
    <recommendedName>
        <fullName evidence="2">SET domain-containing protein</fullName>
    </recommendedName>
</protein>
<feature type="region of interest" description="Disordered" evidence="1">
    <location>
        <begin position="438"/>
        <end position="464"/>
    </location>
</feature>
<reference evidence="3 4" key="1">
    <citation type="submission" date="2016-09" db="EMBL/GenBank/DDBJ databases">
        <title>Extensive genetic diversity and differential bi-allelic expression allows diatom success in the polar Southern Ocean.</title>
        <authorList>
            <consortium name="DOE Joint Genome Institute"/>
            <person name="Mock T."/>
            <person name="Otillar R.P."/>
            <person name="Strauss J."/>
            <person name="Dupont C."/>
            <person name="Frickenhaus S."/>
            <person name="Maumus F."/>
            <person name="Mcmullan M."/>
            <person name="Sanges R."/>
            <person name="Schmutz J."/>
            <person name="Toseland A."/>
            <person name="Valas R."/>
            <person name="Veluchamy A."/>
            <person name="Ward B.J."/>
            <person name="Allen A."/>
            <person name="Barry K."/>
            <person name="Falciatore A."/>
            <person name="Ferrante M."/>
            <person name="Fortunato A.E."/>
            <person name="Gloeckner G."/>
            <person name="Gruber A."/>
            <person name="Hipkin R."/>
            <person name="Janech M."/>
            <person name="Kroth P."/>
            <person name="Leese F."/>
            <person name="Lindquist E."/>
            <person name="Lyon B.R."/>
            <person name="Martin J."/>
            <person name="Mayer C."/>
            <person name="Parker M."/>
            <person name="Quesneville H."/>
            <person name="Raymond J."/>
            <person name="Uhlig C."/>
            <person name="Valentin K.U."/>
            <person name="Worden A.Z."/>
            <person name="Armbrust E.V."/>
            <person name="Bowler C."/>
            <person name="Green B."/>
            <person name="Moulton V."/>
            <person name="Van Oosterhout C."/>
            <person name="Grigoriev I."/>
        </authorList>
    </citation>
    <scope>NUCLEOTIDE SEQUENCE [LARGE SCALE GENOMIC DNA]</scope>
    <source>
        <strain evidence="3 4">CCMP1102</strain>
    </source>
</reference>
<feature type="compositionally biased region" description="Acidic residues" evidence="1">
    <location>
        <begin position="449"/>
        <end position="461"/>
    </location>
</feature>
<dbReference type="KEGG" id="fcy:FRACYDRAFT_234687"/>
<dbReference type="InParanoid" id="A0A1E7FSB5"/>
<dbReference type="Proteomes" id="UP000095751">
    <property type="component" value="Unassembled WGS sequence"/>
</dbReference>